<organism evidence="2 3">
    <name type="scientific">Pleurodeles waltl</name>
    <name type="common">Iberian ribbed newt</name>
    <dbReference type="NCBI Taxonomy" id="8319"/>
    <lineage>
        <taxon>Eukaryota</taxon>
        <taxon>Metazoa</taxon>
        <taxon>Chordata</taxon>
        <taxon>Craniata</taxon>
        <taxon>Vertebrata</taxon>
        <taxon>Euteleostomi</taxon>
        <taxon>Amphibia</taxon>
        <taxon>Batrachia</taxon>
        <taxon>Caudata</taxon>
        <taxon>Salamandroidea</taxon>
        <taxon>Salamandridae</taxon>
        <taxon>Pleurodelinae</taxon>
        <taxon>Pleurodeles</taxon>
    </lineage>
</organism>
<accession>A0AAV7KXV2</accession>
<feature type="region of interest" description="Disordered" evidence="1">
    <location>
        <begin position="1"/>
        <end position="20"/>
    </location>
</feature>
<evidence type="ECO:0000313" key="3">
    <source>
        <dbReference type="Proteomes" id="UP001066276"/>
    </source>
</evidence>
<dbReference type="Proteomes" id="UP001066276">
    <property type="component" value="Chromosome 12"/>
</dbReference>
<sequence length="117" mass="12089">MQVNCSGPAPSLVRPDLPGPPSPHVVKIVAGLAHPFNATPQGPRAPNGALLFGALPCRRRCPRVHQATPVRGSPAVPPRVPAASCDAESTAVELLSLPATPRLTLRSSDRVPVSPCS</sequence>
<dbReference type="EMBL" id="JANPWB010000016">
    <property type="protein sequence ID" value="KAJ1082894.1"/>
    <property type="molecule type" value="Genomic_DNA"/>
</dbReference>
<evidence type="ECO:0000313" key="2">
    <source>
        <dbReference type="EMBL" id="KAJ1082894.1"/>
    </source>
</evidence>
<dbReference type="AlphaFoldDB" id="A0AAV7KXV2"/>
<reference evidence="2" key="1">
    <citation type="journal article" date="2022" name="bioRxiv">
        <title>Sequencing and chromosome-scale assembly of the giantPleurodeles waltlgenome.</title>
        <authorList>
            <person name="Brown T."/>
            <person name="Elewa A."/>
            <person name="Iarovenko S."/>
            <person name="Subramanian E."/>
            <person name="Araus A.J."/>
            <person name="Petzold A."/>
            <person name="Susuki M."/>
            <person name="Suzuki K.-i.T."/>
            <person name="Hayashi T."/>
            <person name="Toyoda A."/>
            <person name="Oliveira C."/>
            <person name="Osipova E."/>
            <person name="Leigh N.D."/>
            <person name="Simon A."/>
            <person name="Yun M.H."/>
        </authorList>
    </citation>
    <scope>NUCLEOTIDE SEQUENCE</scope>
    <source>
        <strain evidence="2">20211129_DDA</strain>
        <tissue evidence="2">Liver</tissue>
    </source>
</reference>
<comment type="caution">
    <text evidence="2">The sequence shown here is derived from an EMBL/GenBank/DDBJ whole genome shotgun (WGS) entry which is preliminary data.</text>
</comment>
<gene>
    <name evidence="2" type="ORF">NDU88_003057</name>
</gene>
<protein>
    <submittedName>
        <fullName evidence="2">Uncharacterized protein</fullName>
    </submittedName>
</protein>
<keyword evidence="3" id="KW-1185">Reference proteome</keyword>
<name>A0AAV7KXV2_PLEWA</name>
<proteinExistence type="predicted"/>
<evidence type="ECO:0000256" key="1">
    <source>
        <dbReference type="SAM" id="MobiDB-lite"/>
    </source>
</evidence>